<dbReference type="InterPro" id="IPR036890">
    <property type="entry name" value="HATPase_C_sf"/>
</dbReference>
<evidence type="ECO:0000256" key="2">
    <source>
        <dbReference type="ARBA" id="ARBA00004651"/>
    </source>
</evidence>
<dbReference type="SUPFAM" id="SSF47384">
    <property type="entry name" value="Homodimeric domain of signal transducing histidine kinase"/>
    <property type="match status" value="1"/>
</dbReference>
<dbReference type="SUPFAM" id="SSF55874">
    <property type="entry name" value="ATPase domain of HSP90 chaperone/DNA topoisomerase II/histidine kinase"/>
    <property type="match status" value="1"/>
</dbReference>
<evidence type="ECO:0000313" key="18">
    <source>
        <dbReference type="EMBL" id="CAH2761298.1"/>
    </source>
</evidence>
<dbReference type="PANTHER" id="PTHR45528">
    <property type="entry name" value="SENSOR HISTIDINE KINASE CPXA"/>
    <property type="match status" value="1"/>
</dbReference>
<evidence type="ECO:0000256" key="9">
    <source>
        <dbReference type="ARBA" id="ARBA00022777"/>
    </source>
</evidence>
<evidence type="ECO:0000259" key="15">
    <source>
        <dbReference type="PROSITE" id="PS50109"/>
    </source>
</evidence>
<dbReference type="Gene3D" id="1.10.287.130">
    <property type="match status" value="1"/>
</dbReference>
<dbReference type="InterPro" id="IPR005467">
    <property type="entry name" value="His_kinase_dom"/>
</dbReference>
<dbReference type="PROSITE" id="PS51257">
    <property type="entry name" value="PROKAR_LIPOPROTEIN"/>
    <property type="match status" value="1"/>
</dbReference>
<dbReference type="PANTHER" id="PTHR45528:SF1">
    <property type="entry name" value="SENSOR HISTIDINE KINASE CPXA"/>
    <property type="match status" value="1"/>
</dbReference>
<dbReference type="EC" id="2.7.13.3" evidence="3"/>
<evidence type="ECO:0000256" key="7">
    <source>
        <dbReference type="ARBA" id="ARBA00022692"/>
    </source>
</evidence>
<evidence type="ECO:0000256" key="5">
    <source>
        <dbReference type="ARBA" id="ARBA00022553"/>
    </source>
</evidence>
<dbReference type="Pfam" id="PF00672">
    <property type="entry name" value="HAMP"/>
    <property type="match status" value="1"/>
</dbReference>
<evidence type="ECO:0000256" key="11">
    <source>
        <dbReference type="ARBA" id="ARBA00022989"/>
    </source>
</evidence>
<evidence type="ECO:0000256" key="10">
    <source>
        <dbReference type="ARBA" id="ARBA00022840"/>
    </source>
</evidence>
<evidence type="ECO:0000256" key="14">
    <source>
        <dbReference type="SAM" id="Phobius"/>
    </source>
</evidence>
<keyword evidence="8" id="KW-0547">Nucleotide-binding</keyword>
<evidence type="ECO:0000256" key="13">
    <source>
        <dbReference type="ARBA" id="ARBA00023136"/>
    </source>
</evidence>
<dbReference type="PROSITE" id="PS50109">
    <property type="entry name" value="HIS_KIN"/>
    <property type="match status" value="1"/>
</dbReference>
<keyword evidence="12" id="KW-0902">Two-component regulatory system</keyword>
<feature type="transmembrane region" description="Helical" evidence="14">
    <location>
        <begin position="12"/>
        <end position="32"/>
    </location>
</feature>
<evidence type="ECO:0000313" key="19">
    <source>
        <dbReference type="Proteomes" id="UP001154095"/>
    </source>
</evidence>
<keyword evidence="4" id="KW-1003">Cell membrane</keyword>
<name>A0AAU9VIU9_9FIRM</name>
<dbReference type="Proteomes" id="UP001154111">
    <property type="component" value="Chromosome"/>
</dbReference>
<dbReference type="PROSITE" id="PS50885">
    <property type="entry name" value="HAMP"/>
    <property type="match status" value="1"/>
</dbReference>
<sequence length="436" mass="50424">MVFRQTKKPTRLSFQILIYILIATILSSCLYFTMRHFSEIYITSVHPNRNTIHQRVDSLQTYIEAKKITEASLDQLNDWVKQYPYSLFYIYNDSKLLYTNDLEVEVRSFDTVNDASYPLQTFGLNVNGTPLRVDIMSQDNIEFLDRVDQVNRVVSFIAFVTVMCILLRSMTSYIETITNELNAIGGGMLETKVSEQGNDELTDLARGINMMREALIANTEMVVRSQEALKDATTTLSHDIRTPMTILLGYLEYLQNDESLDSSHHDKIHRCYQKAHQVKDLTQELLQCFTDIANQEEHSFPIIKTSFNDLKHDFLKQLRSSLGVYGIEVVVEDFSNEQGWCYVSHILMHRIFDNITSNIIKYAQYDQGVSVHIKMLGPKVRILVENEIALVPRNHESYGIGLRSCERLMNLQDGFLSWNRNGTQFQLCLELTVKNY</sequence>
<dbReference type="GO" id="GO:0005524">
    <property type="term" value="F:ATP binding"/>
    <property type="evidence" value="ECO:0007669"/>
    <property type="project" value="UniProtKB-KW"/>
</dbReference>
<reference evidence="17" key="1">
    <citation type="submission" date="2022-04" db="EMBL/GenBank/DDBJ databases">
        <authorList>
            <person name="Forde T."/>
        </authorList>
    </citation>
    <scope>NUCLEOTIDE SEQUENCE</scope>
    <source>
        <strain evidence="17">A18Y016a</strain>
        <strain evidence="18">A18Y020d</strain>
    </source>
</reference>
<organism evidence="17 20">
    <name type="scientific">Erysipelothrix amsterdamensis</name>
    <dbReference type="NCBI Taxonomy" id="2929157"/>
    <lineage>
        <taxon>Bacteria</taxon>
        <taxon>Bacillati</taxon>
        <taxon>Bacillota</taxon>
        <taxon>Erysipelotrichia</taxon>
        <taxon>Erysipelotrichales</taxon>
        <taxon>Erysipelotrichaceae</taxon>
        <taxon>Erysipelothrix</taxon>
    </lineage>
</organism>
<dbReference type="CDD" id="cd06225">
    <property type="entry name" value="HAMP"/>
    <property type="match status" value="1"/>
</dbReference>
<keyword evidence="7 14" id="KW-0812">Transmembrane</keyword>
<dbReference type="Pfam" id="PF00512">
    <property type="entry name" value="HisKA"/>
    <property type="match status" value="1"/>
</dbReference>
<proteinExistence type="predicted"/>
<accession>A0AAU9VIU9</accession>
<dbReference type="CDD" id="cd00082">
    <property type="entry name" value="HisKA"/>
    <property type="match status" value="1"/>
</dbReference>
<dbReference type="SUPFAM" id="SSF158472">
    <property type="entry name" value="HAMP domain-like"/>
    <property type="match status" value="1"/>
</dbReference>
<feature type="domain" description="HAMP" evidence="16">
    <location>
        <begin position="168"/>
        <end position="220"/>
    </location>
</feature>
<dbReference type="SMART" id="SM00388">
    <property type="entry name" value="HisKA"/>
    <property type="match status" value="1"/>
</dbReference>
<comment type="catalytic activity">
    <reaction evidence="1">
        <text>ATP + protein L-histidine = ADP + protein N-phospho-L-histidine.</text>
        <dbReference type="EC" id="2.7.13.3"/>
    </reaction>
</comment>
<keyword evidence="13 14" id="KW-0472">Membrane</keyword>
<keyword evidence="10" id="KW-0067">ATP-binding</keyword>
<keyword evidence="9 17" id="KW-0418">Kinase</keyword>
<dbReference type="GO" id="GO:0005886">
    <property type="term" value="C:plasma membrane"/>
    <property type="evidence" value="ECO:0007669"/>
    <property type="project" value="UniProtKB-SubCell"/>
</dbReference>
<evidence type="ECO:0000256" key="6">
    <source>
        <dbReference type="ARBA" id="ARBA00022679"/>
    </source>
</evidence>
<protein>
    <recommendedName>
        <fullName evidence="3">histidine kinase</fullName>
        <ecNumber evidence="3">2.7.13.3</ecNumber>
    </recommendedName>
</protein>
<dbReference type="GO" id="GO:0000155">
    <property type="term" value="F:phosphorelay sensor kinase activity"/>
    <property type="evidence" value="ECO:0007669"/>
    <property type="project" value="InterPro"/>
</dbReference>
<keyword evidence="19" id="KW-1185">Reference proteome</keyword>
<dbReference type="Gene3D" id="6.10.340.10">
    <property type="match status" value="1"/>
</dbReference>
<dbReference type="Gene3D" id="3.30.565.10">
    <property type="entry name" value="Histidine kinase-like ATPase, C-terminal domain"/>
    <property type="match status" value="1"/>
</dbReference>
<dbReference type="SMART" id="SM00304">
    <property type="entry name" value="HAMP"/>
    <property type="match status" value="1"/>
</dbReference>
<dbReference type="EMBL" id="OW659477">
    <property type="protein sequence ID" value="CAH2761293.1"/>
    <property type="molecule type" value="Genomic_DNA"/>
</dbReference>
<dbReference type="InterPro" id="IPR036097">
    <property type="entry name" value="HisK_dim/P_sf"/>
</dbReference>
<evidence type="ECO:0000259" key="16">
    <source>
        <dbReference type="PROSITE" id="PS50885"/>
    </source>
</evidence>
<dbReference type="AlphaFoldDB" id="A0AAU9VIU9"/>
<keyword evidence="5" id="KW-0597">Phosphoprotein</keyword>
<dbReference type="InterPro" id="IPR003661">
    <property type="entry name" value="HisK_dim/P_dom"/>
</dbReference>
<dbReference type="Proteomes" id="UP001154095">
    <property type="component" value="Chromosome"/>
</dbReference>
<keyword evidence="11 14" id="KW-1133">Transmembrane helix</keyword>
<comment type="subcellular location">
    <subcellularLocation>
        <location evidence="2">Cell membrane</location>
        <topology evidence="2">Multi-pass membrane protein</topology>
    </subcellularLocation>
</comment>
<feature type="domain" description="Histidine kinase" evidence="15">
    <location>
        <begin position="235"/>
        <end position="435"/>
    </location>
</feature>
<evidence type="ECO:0000256" key="8">
    <source>
        <dbReference type="ARBA" id="ARBA00022741"/>
    </source>
</evidence>
<keyword evidence="6 17" id="KW-0808">Transferase</keyword>
<dbReference type="EMBL" id="OW659496">
    <property type="protein sequence ID" value="CAH2761298.1"/>
    <property type="molecule type" value="Genomic_DNA"/>
</dbReference>
<dbReference type="InterPro" id="IPR050398">
    <property type="entry name" value="HssS/ArlS-like"/>
</dbReference>
<dbReference type="InterPro" id="IPR003660">
    <property type="entry name" value="HAMP_dom"/>
</dbReference>
<evidence type="ECO:0000313" key="17">
    <source>
        <dbReference type="EMBL" id="CAH2761293.1"/>
    </source>
</evidence>
<evidence type="ECO:0000256" key="3">
    <source>
        <dbReference type="ARBA" id="ARBA00012438"/>
    </source>
</evidence>
<evidence type="ECO:0000256" key="4">
    <source>
        <dbReference type="ARBA" id="ARBA00022475"/>
    </source>
</evidence>
<evidence type="ECO:0000313" key="20">
    <source>
        <dbReference type="Proteomes" id="UP001154111"/>
    </source>
</evidence>
<gene>
    <name evidence="17" type="primary">sasA</name>
    <name evidence="17" type="ORF">ERYAMS2_00631</name>
    <name evidence="18" type="ORF">ERYAMS_00341</name>
</gene>
<evidence type="ECO:0000256" key="12">
    <source>
        <dbReference type="ARBA" id="ARBA00023012"/>
    </source>
</evidence>
<evidence type="ECO:0000256" key="1">
    <source>
        <dbReference type="ARBA" id="ARBA00000085"/>
    </source>
</evidence>